<dbReference type="STRING" id="1577474.GA0111570_103283"/>
<name>A0A1G6GHF3_9ACTN</name>
<dbReference type="SUPFAM" id="SSF88713">
    <property type="entry name" value="Glycoside hydrolase/deacetylase"/>
    <property type="match status" value="1"/>
</dbReference>
<dbReference type="InterPro" id="IPR051398">
    <property type="entry name" value="Polysacch_Deacetylase"/>
</dbReference>
<evidence type="ECO:0000256" key="3">
    <source>
        <dbReference type="SAM" id="MobiDB-lite"/>
    </source>
</evidence>
<dbReference type="PROSITE" id="PS51257">
    <property type="entry name" value="PROKAR_LIPOPROTEIN"/>
    <property type="match status" value="1"/>
</dbReference>
<comment type="subcellular location">
    <subcellularLocation>
        <location evidence="1">Secreted</location>
    </subcellularLocation>
</comment>
<feature type="chain" id="PRO_5011660427" evidence="4">
    <location>
        <begin position="30"/>
        <end position="299"/>
    </location>
</feature>
<feature type="compositionally biased region" description="Pro residues" evidence="3">
    <location>
        <begin position="52"/>
        <end position="62"/>
    </location>
</feature>
<dbReference type="OrthoDB" id="3173508at2"/>
<dbReference type="PROSITE" id="PS51677">
    <property type="entry name" value="NODB"/>
    <property type="match status" value="1"/>
</dbReference>
<dbReference type="PROSITE" id="PS51318">
    <property type="entry name" value="TAT"/>
    <property type="match status" value="1"/>
</dbReference>
<evidence type="ECO:0000313" key="6">
    <source>
        <dbReference type="EMBL" id="SDB81452.1"/>
    </source>
</evidence>
<dbReference type="GO" id="GO:0016810">
    <property type="term" value="F:hydrolase activity, acting on carbon-nitrogen (but not peptide) bonds"/>
    <property type="evidence" value="ECO:0007669"/>
    <property type="project" value="InterPro"/>
</dbReference>
<evidence type="ECO:0000259" key="5">
    <source>
        <dbReference type="PROSITE" id="PS51677"/>
    </source>
</evidence>
<gene>
    <name evidence="6" type="ORF">GA0111570_103283</name>
</gene>
<reference evidence="6 7" key="1">
    <citation type="submission" date="2016-06" db="EMBL/GenBank/DDBJ databases">
        <authorList>
            <person name="Olsen C.W."/>
            <person name="Carey S."/>
            <person name="Hinshaw L."/>
            <person name="Karasin A.I."/>
        </authorList>
    </citation>
    <scope>NUCLEOTIDE SEQUENCE [LARGE SCALE GENOMIC DNA]</scope>
    <source>
        <strain evidence="6 7">LZ-22</strain>
    </source>
</reference>
<keyword evidence="7" id="KW-1185">Reference proteome</keyword>
<dbReference type="InterPro" id="IPR006311">
    <property type="entry name" value="TAT_signal"/>
</dbReference>
<dbReference type="RefSeq" id="WP_092607915.1">
    <property type="nucleotide sequence ID" value="NZ_FMYF01000003.1"/>
</dbReference>
<sequence length="299" mass="31987">MSIERPSLSRRVVLTGGLAAAVGAVAAVAAVAGCSPRTADTTAPARTDASPTPSPTPTPTPTPATAQEIAARATVPVLCYHQVRPYAANDTSYNRQQLIIPPDAFGRHLDAIREAGYTTIDPAAYHAHLANGAKLPDKPLIMSFDDGKDNQPQNALPALTKRGMVGTWFIMSVVIGNPGWTTADQIRRAADAGHTIGCHTWDHHDVRKYTAADFTKQFDGARATLQKYSGQPVDSFAFPYGAWNEAALPHLAKAGFTTAYQLTEKPLDPKLPQLTLRRQLAVSTWSGAELVAQLEKLTA</sequence>
<evidence type="ECO:0000313" key="7">
    <source>
        <dbReference type="Proteomes" id="UP000199086"/>
    </source>
</evidence>
<feature type="signal peptide" evidence="4">
    <location>
        <begin position="1"/>
        <end position="29"/>
    </location>
</feature>
<dbReference type="CDD" id="cd10918">
    <property type="entry name" value="CE4_NodB_like_5s_6s"/>
    <property type="match status" value="1"/>
</dbReference>
<evidence type="ECO:0000256" key="1">
    <source>
        <dbReference type="ARBA" id="ARBA00004613"/>
    </source>
</evidence>
<dbReference type="InterPro" id="IPR011330">
    <property type="entry name" value="Glyco_hydro/deAcase_b/a-brl"/>
</dbReference>
<feature type="domain" description="NodB homology" evidence="5">
    <location>
        <begin position="138"/>
        <end position="299"/>
    </location>
</feature>
<dbReference type="Proteomes" id="UP000199086">
    <property type="component" value="Unassembled WGS sequence"/>
</dbReference>
<dbReference type="InterPro" id="IPR002509">
    <property type="entry name" value="NODB_dom"/>
</dbReference>
<dbReference type="PANTHER" id="PTHR34216">
    <property type="match status" value="1"/>
</dbReference>
<dbReference type="Pfam" id="PF01522">
    <property type="entry name" value="Polysacc_deac_1"/>
    <property type="match status" value="1"/>
</dbReference>
<dbReference type="GO" id="GO:0005975">
    <property type="term" value="P:carbohydrate metabolic process"/>
    <property type="evidence" value="ECO:0007669"/>
    <property type="project" value="InterPro"/>
</dbReference>
<feature type="compositionally biased region" description="Low complexity" evidence="3">
    <location>
        <begin position="36"/>
        <end position="51"/>
    </location>
</feature>
<protein>
    <submittedName>
        <fullName evidence="6">Peptidoglycan/xylan/chitin deacetylase, PgdA/CDA1 family</fullName>
    </submittedName>
</protein>
<evidence type="ECO:0000256" key="4">
    <source>
        <dbReference type="SAM" id="SignalP"/>
    </source>
</evidence>
<dbReference type="PANTHER" id="PTHR34216:SF3">
    <property type="entry name" value="POLY-BETA-1,6-N-ACETYL-D-GLUCOSAMINE N-DEACETYLASE"/>
    <property type="match status" value="1"/>
</dbReference>
<organism evidence="6 7">
    <name type="scientific">Raineyella antarctica</name>
    <dbReference type="NCBI Taxonomy" id="1577474"/>
    <lineage>
        <taxon>Bacteria</taxon>
        <taxon>Bacillati</taxon>
        <taxon>Actinomycetota</taxon>
        <taxon>Actinomycetes</taxon>
        <taxon>Propionibacteriales</taxon>
        <taxon>Propionibacteriaceae</taxon>
        <taxon>Raineyella</taxon>
    </lineage>
</organism>
<dbReference type="GO" id="GO:0005576">
    <property type="term" value="C:extracellular region"/>
    <property type="evidence" value="ECO:0007669"/>
    <property type="project" value="UniProtKB-SubCell"/>
</dbReference>
<dbReference type="AlphaFoldDB" id="A0A1G6GHF3"/>
<dbReference type="EMBL" id="FMYF01000003">
    <property type="protein sequence ID" value="SDB81452.1"/>
    <property type="molecule type" value="Genomic_DNA"/>
</dbReference>
<keyword evidence="2 4" id="KW-0732">Signal</keyword>
<evidence type="ECO:0000256" key="2">
    <source>
        <dbReference type="ARBA" id="ARBA00022729"/>
    </source>
</evidence>
<dbReference type="Gene3D" id="3.20.20.370">
    <property type="entry name" value="Glycoside hydrolase/deacetylase"/>
    <property type="match status" value="1"/>
</dbReference>
<feature type="region of interest" description="Disordered" evidence="3">
    <location>
        <begin position="36"/>
        <end position="64"/>
    </location>
</feature>
<accession>A0A1G6GHF3</accession>
<proteinExistence type="predicted"/>